<dbReference type="Proteomes" id="UP001383192">
    <property type="component" value="Unassembled WGS sequence"/>
</dbReference>
<feature type="transmembrane region" description="Helical" evidence="1">
    <location>
        <begin position="293"/>
        <end position="317"/>
    </location>
</feature>
<dbReference type="AlphaFoldDB" id="A0AAW0D958"/>
<keyword evidence="1" id="KW-0812">Transmembrane</keyword>
<proteinExistence type="predicted"/>
<comment type="caution">
    <text evidence="2">The sequence shown here is derived from an EMBL/GenBank/DDBJ whole genome shotgun (WGS) entry which is preliminary data.</text>
</comment>
<sequence>MDICRIPSNSGVSGVGARVATYMQACTAFIAVLLAIFYRFDFRPTKIQEHRTDLLSKLEGTLPGIRMTIFNASVSIIVSPIVLSFSPVGLSPYHAIIAQNIAQLYILSLLWIAMYSVVVRFEQYFSGLDPLSPKKGPVSRWTLAKGILDDTKFFAINTTLAGGFGLWFWSDQRRFEGYSEGSECISQIMYWFFIPIDSHNIRLRDFSLFHRALLAFPLTAPLAAVLLSVILVAPFFLLRLVFWRTPGSSSPGIATIGLFSACAAYIFSVSFYVYSTEQTIRLNHAVVDGGEEIWIFGQILTLFSALMSLVMLLSNLWRLLSVLWGKTTGENEEKRCDLCHSKHEAFINATSPRSTTSVTD</sequence>
<name>A0AAW0D958_9AGAR</name>
<evidence type="ECO:0000313" key="2">
    <source>
        <dbReference type="EMBL" id="KAK7047887.1"/>
    </source>
</evidence>
<protein>
    <submittedName>
        <fullName evidence="2">Uncharacterized protein</fullName>
    </submittedName>
</protein>
<feature type="transmembrane region" description="Helical" evidence="1">
    <location>
        <begin position="153"/>
        <end position="170"/>
    </location>
</feature>
<keyword evidence="1" id="KW-1133">Transmembrane helix</keyword>
<feature type="transmembrane region" description="Helical" evidence="1">
    <location>
        <begin position="253"/>
        <end position="273"/>
    </location>
</feature>
<dbReference type="EMBL" id="JAYKXP010000018">
    <property type="protein sequence ID" value="KAK7047887.1"/>
    <property type="molecule type" value="Genomic_DNA"/>
</dbReference>
<feature type="transmembrane region" description="Helical" evidence="1">
    <location>
        <begin position="95"/>
        <end position="118"/>
    </location>
</feature>
<evidence type="ECO:0000256" key="1">
    <source>
        <dbReference type="SAM" id="Phobius"/>
    </source>
</evidence>
<reference evidence="2 3" key="1">
    <citation type="submission" date="2024-01" db="EMBL/GenBank/DDBJ databases">
        <title>A draft genome for a cacao thread blight-causing isolate of Paramarasmius palmivorus.</title>
        <authorList>
            <person name="Baruah I.K."/>
            <person name="Bukari Y."/>
            <person name="Amoako-Attah I."/>
            <person name="Meinhardt L.W."/>
            <person name="Bailey B.A."/>
            <person name="Cohen S.P."/>
        </authorList>
    </citation>
    <scope>NUCLEOTIDE SEQUENCE [LARGE SCALE GENOMIC DNA]</scope>
    <source>
        <strain evidence="2 3">GH-12</strain>
    </source>
</reference>
<accession>A0AAW0D958</accession>
<feature type="transmembrane region" description="Helical" evidence="1">
    <location>
        <begin position="20"/>
        <end position="40"/>
    </location>
</feature>
<keyword evidence="3" id="KW-1185">Reference proteome</keyword>
<keyword evidence="1" id="KW-0472">Membrane</keyword>
<gene>
    <name evidence="2" type="ORF">VNI00_006215</name>
</gene>
<feature type="transmembrane region" description="Helical" evidence="1">
    <location>
        <begin position="214"/>
        <end position="241"/>
    </location>
</feature>
<feature type="transmembrane region" description="Helical" evidence="1">
    <location>
        <begin position="61"/>
        <end position="83"/>
    </location>
</feature>
<organism evidence="2 3">
    <name type="scientific">Paramarasmius palmivorus</name>
    <dbReference type="NCBI Taxonomy" id="297713"/>
    <lineage>
        <taxon>Eukaryota</taxon>
        <taxon>Fungi</taxon>
        <taxon>Dikarya</taxon>
        <taxon>Basidiomycota</taxon>
        <taxon>Agaricomycotina</taxon>
        <taxon>Agaricomycetes</taxon>
        <taxon>Agaricomycetidae</taxon>
        <taxon>Agaricales</taxon>
        <taxon>Marasmiineae</taxon>
        <taxon>Marasmiaceae</taxon>
        <taxon>Paramarasmius</taxon>
    </lineage>
</organism>
<evidence type="ECO:0000313" key="3">
    <source>
        <dbReference type="Proteomes" id="UP001383192"/>
    </source>
</evidence>